<dbReference type="Pfam" id="PF01435">
    <property type="entry name" value="Peptidase_M48"/>
    <property type="match status" value="1"/>
</dbReference>
<dbReference type="PANTHER" id="PTHR22726:SF1">
    <property type="entry name" value="METALLOENDOPEPTIDASE OMA1, MITOCHONDRIAL"/>
    <property type="match status" value="1"/>
</dbReference>
<evidence type="ECO:0000259" key="7">
    <source>
        <dbReference type="Pfam" id="PF01435"/>
    </source>
</evidence>
<reference evidence="8 9" key="1">
    <citation type="submission" date="2023-05" db="EMBL/GenBank/DDBJ databases">
        <title>Pseudodonghicola sp. nov.</title>
        <authorList>
            <person name="Huang J."/>
        </authorList>
    </citation>
    <scope>NUCLEOTIDE SEQUENCE [LARGE SCALE GENOMIC DNA]</scope>
    <source>
        <strain evidence="8 9">IC7</strain>
    </source>
</reference>
<keyword evidence="1 6" id="KW-0645">Protease</keyword>
<sequence>MSRFSRFFAALGICGLTTACGTTYQLPELGAGQSDTATRMFAEARAEGPRQPLSAAAAERRFQRVAARIQPTGRRYCETLAREGSSIDCNVALEIDRKMKQRNAYFTYDGKAPVIRISMPMLQDSASDDEVAFILGHEYGHLIGRHIQKQQQQALAGALILGVITAAATANASSYNPNTVSQSMDLGAAAGSMAYSQTYELESDTLGTRIADAAGYDPVKGAKFFARSEAARTTAGNLSFWGTHPPDAKRLATVLATKQQIDANIGLQKVQ</sequence>
<evidence type="ECO:0000256" key="1">
    <source>
        <dbReference type="ARBA" id="ARBA00022670"/>
    </source>
</evidence>
<accession>A0ABT7EYM0</accession>
<dbReference type="Proteomes" id="UP001243757">
    <property type="component" value="Unassembled WGS sequence"/>
</dbReference>
<dbReference type="InterPro" id="IPR051156">
    <property type="entry name" value="Mito/Outer_Membr_Metalloprot"/>
</dbReference>
<dbReference type="PROSITE" id="PS51257">
    <property type="entry name" value="PROKAR_LIPOPROTEIN"/>
    <property type="match status" value="1"/>
</dbReference>
<dbReference type="EMBL" id="JASNJD010000004">
    <property type="protein sequence ID" value="MDK3017441.1"/>
    <property type="molecule type" value="Genomic_DNA"/>
</dbReference>
<evidence type="ECO:0000256" key="4">
    <source>
        <dbReference type="ARBA" id="ARBA00022833"/>
    </source>
</evidence>
<proteinExistence type="inferred from homology"/>
<feature type="domain" description="Peptidase M48" evidence="7">
    <location>
        <begin position="93"/>
        <end position="256"/>
    </location>
</feature>
<comment type="similarity">
    <text evidence="6">Belongs to the peptidase M48 family.</text>
</comment>
<keyword evidence="2" id="KW-0479">Metal-binding</keyword>
<evidence type="ECO:0000256" key="2">
    <source>
        <dbReference type="ARBA" id="ARBA00022723"/>
    </source>
</evidence>
<gene>
    <name evidence="8" type="ORF">QO033_07115</name>
</gene>
<evidence type="ECO:0000256" key="3">
    <source>
        <dbReference type="ARBA" id="ARBA00022801"/>
    </source>
</evidence>
<dbReference type="Gene3D" id="3.30.2010.10">
    <property type="entry name" value="Metalloproteases ('zincins'), catalytic domain"/>
    <property type="match status" value="1"/>
</dbReference>
<evidence type="ECO:0000256" key="6">
    <source>
        <dbReference type="RuleBase" id="RU003983"/>
    </source>
</evidence>
<evidence type="ECO:0000313" key="8">
    <source>
        <dbReference type="EMBL" id="MDK3017441.1"/>
    </source>
</evidence>
<organism evidence="8 9">
    <name type="scientific">Pseudodonghicola flavimaris</name>
    <dbReference type="NCBI Taxonomy" id="3050036"/>
    <lineage>
        <taxon>Bacteria</taxon>
        <taxon>Pseudomonadati</taxon>
        <taxon>Pseudomonadota</taxon>
        <taxon>Alphaproteobacteria</taxon>
        <taxon>Rhodobacterales</taxon>
        <taxon>Paracoccaceae</taxon>
        <taxon>Pseudodonghicola</taxon>
    </lineage>
</organism>
<comment type="caution">
    <text evidence="8">The sequence shown here is derived from an EMBL/GenBank/DDBJ whole genome shotgun (WGS) entry which is preliminary data.</text>
</comment>
<dbReference type="InterPro" id="IPR001915">
    <property type="entry name" value="Peptidase_M48"/>
</dbReference>
<keyword evidence="9" id="KW-1185">Reference proteome</keyword>
<comment type="cofactor">
    <cofactor evidence="6">
        <name>Zn(2+)</name>
        <dbReference type="ChEBI" id="CHEBI:29105"/>
    </cofactor>
    <text evidence="6">Binds 1 zinc ion per subunit.</text>
</comment>
<evidence type="ECO:0000313" key="9">
    <source>
        <dbReference type="Proteomes" id="UP001243757"/>
    </source>
</evidence>
<dbReference type="CDD" id="cd07324">
    <property type="entry name" value="M48C_Oma1-like"/>
    <property type="match status" value="1"/>
</dbReference>
<name>A0ABT7EYM0_9RHOB</name>
<keyword evidence="4 6" id="KW-0862">Zinc</keyword>
<dbReference type="RefSeq" id="WP_284480257.1">
    <property type="nucleotide sequence ID" value="NZ_JASNJD010000004.1"/>
</dbReference>
<protein>
    <submittedName>
        <fullName evidence="8">M48 family metallopeptidase</fullName>
    </submittedName>
</protein>
<evidence type="ECO:0000256" key="5">
    <source>
        <dbReference type="ARBA" id="ARBA00023049"/>
    </source>
</evidence>
<dbReference type="PANTHER" id="PTHR22726">
    <property type="entry name" value="METALLOENDOPEPTIDASE OMA1"/>
    <property type="match status" value="1"/>
</dbReference>
<keyword evidence="3 6" id="KW-0378">Hydrolase</keyword>
<keyword evidence="5 6" id="KW-0482">Metalloprotease</keyword>